<reference evidence="1 2" key="1">
    <citation type="journal article" date="2019" name="Mol. Biol. Evol.">
        <title>Blast fungal genomes show frequent chromosomal changes, gene gains and losses, and effector gene turnover.</title>
        <authorList>
            <person name="Gomez Luciano L.B."/>
            <person name="Jason Tsai I."/>
            <person name="Chuma I."/>
            <person name="Tosa Y."/>
            <person name="Chen Y.H."/>
            <person name="Li J.Y."/>
            <person name="Li M.Y."/>
            <person name="Jade Lu M.Y."/>
            <person name="Nakayashiki H."/>
            <person name="Li W.H."/>
        </authorList>
    </citation>
    <scope>NUCLEOTIDE SEQUENCE [LARGE SCALE GENOMIC DNA]</scope>
    <source>
        <strain evidence="1">MZ5-1-6</strain>
    </source>
</reference>
<proteinExistence type="predicted"/>
<protein>
    <submittedName>
        <fullName evidence="1">Uncharacterized protein</fullName>
    </submittedName>
</protein>
<dbReference type="AlphaFoldDB" id="A0A4V1C5V9"/>
<organism evidence="1 2">
    <name type="scientific">Pyricularia oryzae</name>
    <name type="common">Rice blast fungus</name>
    <name type="synonym">Magnaporthe oryzae</name>
    <dbReference type="NCBI Taxonomy" id="318829"/>
    <lineage>
        <taxon>Eukaryota</taxon>
        <taxon>Fungi</taxon>
        <taxon>Dikarya</taxon>
        <taxon>Ascomycota</taxon>
        <taxon>Pezizomycotina</taxon>
        <taxon>Sordariomycetes</taxon>
        <taxon>Sordariomycetidae</taxon>
        <taxon>Magnaporthales</taxon>
        <taxon>Pyriculariaceae</taxon>
        <taxon>Pyricularia</taxon>
    </lineage>
</organism>
<dbReference type="EMBL" id="CP034205">
    <property type="protein sequence ID" value="QBZ57745.1"/>
    <property type="molecule type" value="Genomic_DNA"/>
</dbReference>
<gene>
    <name evidence="1" type="ORF">PoMZ_02680</name>
</gene>
<evidence type="ECO:0000313" key="1">
    <source>
        <dbReference type="EMBL" id="QBZ57745.1"/>
    </source>
</evidence>
<accession>A0A4V1C5V9</accession>
<evidence type="ECO:0000313" key="2">
    <source>
        <dbReference type="Proteomes" id="UP000294847"/>
    </source>
</evidence>
<dbReference type="Proteomes" id="UP000294847">
    <property type="component" value="Chromosome 2"/>
</dbReference>
<sequence length="86" mass="9235">MTRGGVALPKFSSDWTHGGGVNFVISGPAPFWAAWHRKPQIAAGLGGCPSVDSVHRWSNIDKTKILIEKLQENWSIAGQAPEAPEA</sequence>
<name>A0A4V1C5V9_PYROR</name>